<dbReference type="PROSITE" id="PS51006">
    <property type="entry name" value="PABS_2"/>
    <property type="match status" value="1"/>
</dbReference>
<evidence type="ECO:0000256" key="3">
    <source>
        <dbReference type="PROSITE-ProRule" id="PRU00354"/>
    </source>
</evidence>
<protein>
    <submittedName>
        <fullName evidence="6">Putrescine aminopropyltransferase, variant 2</fullName>
    </submittedName>
</protein>
<dbReference type="InterPro" id="IPR001045">
    <property type="entry name" value="Spermi_synthase"/>
</dbReference>
<organism evidence="6 7">
    <name type="scientific">Orbilia oligospora</name>
    <name type="common">Nematode-trapping fungus</name>
    <name type="synonym">Arthrobotrys oligospora</name>
    <dbReference type="NCBI Taxonomy" id="2813651"/>
    <lineage>
        <taxon>Eukaryota</taxon>
        <taxon>Fungi</taxon>
        <taxon>Dikarya</taxon>
        <taxon>Ascomycota</taxon>
        <taxon>Pezizomycotina</taxon>
        <taxon>Orbiliomycetes</taxon>
        <taxon>Orbiliales</taxon>
        <taxon>Orbiliaceae</taxon>
        <taxon>Orbilia</taxon>
    </lineage>
</organism>
<dbReference type="NCBIfam" id="TIGR00417">
    <property type="entry name" value="speE"/>
    <property type="match status" value="1"/>
</dbReference>
<dbReference type="InterPro" id="IPR030374">
    <property type="entry name" value="PABS"/>
</dbReference>
<accession>A0A7C8RGU2</accession>
<evidence type="ECO:0000313" key="7">
    <source>
        <dbReference type="Proteomes" id="UP000474640"/>
    </source>
</evidence>
<evidence type="ECO:0000313" key="6">
    <source>
        <dbReference type="EMBL" id="KAF3286667.1"/>
    </source>
</evidence>
<dbReference type="HAMAP" id="MF_00198">
    <property type="entry name" value="Spermidine_synth"/>
    <property type="match status" value="1"/>
</dbReference>
<dbReference type="GO" id="GO:0004766">
    <property type="term" value="F:spermidine synthase activity"/>
    <property type="evidence" value="ECO:0007669"/>
    <property type="project" value="TreeGrafter"/>
</dbReference>
<dbReference type="SUPFAM" id="SSF53335">
    <property type="entry name" value="S-adenosyl-L-methionine-dependent methyltransferases"/>
    <property type="match status" value="1"/>
</dbReference>
<name>A0A7C8RGU2_ORBOL</name>
<dbReference type="GO" id="GO:0005829">
    <property type="term" value="C:cytosol"/>
    <property type="evidence" value="ECO:0007669"/>
    <property type="project" value="TreeGrafter"/>
</dbReference>
<gene>
    <name evidence="6" type="primary">SPE3_1</name>
    <name evidence="6" type="ORF">TWF970_008514</name>
</gene>
<dbReference type="PROSITE" id="PS01330">
    <property type="entry name" value="PABS_1"/>
    <property type="match status" value="1"/>
</dbReference>
<comment type="similarity">
    <text evidence="1 4">Belongs to the spermidine/spermine synthase family.</text>
</comment>
<dbReference type="InterPro" id="IPR029063">
    <property type="entry name" value="SAM-dependent_MTases_sf"/>
</dbReference>
<dbReference type="EMBL" id="JAABOJ010000005">
    <property type="protein sequence ID" value="KAF3286667.1"/>
    <property type="molecule type" value="Genomic_DNA"/>
</dbReference>
<dbReference type="PANTHER" id="PTHR11558:SF11">
    <property type="entry name" value="SPERMIDINE SYNTHASE"/>
    <property type="match status" value="1"/>
</dbReference>
<dbReference type="OrthoDB" id="38125at2759"/>
<evidence type="ECO:0000256" key="2">
    <source>
        <dbReference type="ARBA" id="ARBA00022679"/>
    </source>
</evidence>
<reference evidence="6 7" key="1">
    <citation type="submission" date="2020-01" db="EMBL/GenBank/DDBJ databases">
        <authorList>
            <person name="Palmer J.M."/>
        </authorList>
    </citation>
    <scope>NUCLEOTIDE SEQUENCE [LARGE SCALE GENOMIC DNA]</scope>
    <source>
        <strain evidence="6 7">TWF970</strain>
    </source>
</reference>
<dbReference type="Gene3D" id="2.30.140.10">
    <property type="entry name" value="Spermidine synthase, tetramerisation domain"/>
    <property type="match status" value="1"/>
</dbReference>
<dbReference type="Pfam" id="PF01564">
    <property type="entry name" value="Spermine_synth"/>
    <property type="match status" value="1"/>
</dbReference>
<dbReference type="CDD" id="cd02440">
    <property type="entry name" value="AdoMet_MTases"/>
    <property type="match status" value="1"/>
</dbReference>
<feature type="domain" description="PABS" evidence="5">
    <location>
        <begin position="1"/>
        <end position="187"/>
    </location>
</feature>
<dbReference type="Pfam" id="PF17284">
    <property type="entry name" value="Spermine_synt_N"/>
    <property type="match status" value="1"/>
</dbReference>
<proteinExistence type="inferred from homology"/>
<dbReference type="Gene3D" id="3.40.50.150">
    <property type="entry name" value="Vaccinia Virus protein VP39"/>
    <property type="match status" value="1"/>
</dbReference>
<dbReference type="Proteomes" id="UP000474640">
    <property type="component" value="Unassembled WGS sequence"/>
</dbReference>
<evidence type="ECO:0000256" key="4">
    <source>
        <dbReference type="RuleBase" id="RU003836"/>
    </source>
</evidence>
<feature type="active site" description="Proton acceptor" evidence="3">
    <location>
        <position position="147"/>
    </location>
</feature>
<keyword evidence="2 3" id="KW-0808">Transferase</keyword>
<dbReference type="InterPro" id="IPR035246">
    <property type="entry name" value="Spermidine_synt_N"/>
</dbReference>
<evidence type="ECO:0000259" key="5">
    <source>
        <dbReference type="PROSITE" id="PS51006"/>
    </source>
</evidence>
<sequence>MWRGQAMTLKVEKILHHEKSLYQDVLVFKSTDYGNVLVLDNVIQCTERDEFSYQEMITHLAMNSHPEPKKVLVIGGGDGGVLREVIKHECVEEAILCDIDEAVIRVSKQYLPDMSASYKHPKVKTHIGDGFKFLADYKNTFDVIITDSSDPDGPAESLFQLPYFELLEGALREGGVITTQGCSFPIF</sequence>
<dbReference type="GO" id="GO:0008295">
    <property type="term" value="P:spermidine biosynthetic process"/>
    <property type="evidence" value="ECO:0007669"/>
    <property type="project" value="TreeGrafter"/>
</dbReference>
<dbReference type="InterPro" id="IPR030373">
    <property type="entry name" value="PABS_CS"/>
</dbReference>
<dbReference type="InterPro" id="IPR037163">
    <property type="entry name" value="Spermidine_synt_N_sf"/>
</dbReference>
<comment type="caution">
    <text evidence="6">The sequence shown here is derived from an EMBL/GenBank/DDBJ whole genome shotgun (WGS) entry which is preliminary data.</text>
</comment>
<dbReference type="PANTHER" id="PTHR11558">
    <property type="entry name" value="SPERMIDINE/SPERMINE SYNTHASE"/>
    <property type="match status" value="1"/>
</dbReference>
<dbReference type="FunFam" id="2.30.140.10:FF:000001">
    <property type="entry name" value="SPE3p Spermidine synthase"/>
    <property type="match status" value="1"/>
</dbReference>
<keyword evidence="3" id="KW-0620">Polyamine biosynthesis</keyword>
<evidence type="ECO:0000256" key="1">
    <source>
        <dbReference type="ARBA" id="ARBA00007867"/>
    </source>
</evidence>
<dbReference type="AlphaFoldDB" id="A0A7C8RGU2"/>